<evidence type="ECO:0000256" key="7">
    <source>
        <dbReference type="SAM" id="Phobius"/>
    </source>
</evidence>
<proteinExistence type="predicted"/>
<keyword evidence="3" id="KW-1003">Cell membrane</keyword>
<dbReference type="KEGG" id="mei:Msip34_2228"/>
<dbReference type="InterPro" id="IPR002751">
    <property type="entry name" value="CbiM/NikMN"/>
</dbReference>
<dbReference type="Gene3D" id="1.10.1760.20">
    <property type="match status" value="1"/>
</dbReference>
<evidence type="ECO:0000256" key="1">
    <source>
        <dbReference type="ARBA" id="ARBA00004651"/>
    </source>
</evidence>
<feature type="transmembrane region" description="Helical" evidence="7">
    <location>
        <begin position="12"/>
        <end position="33"/>
    </location>
</feature>
<organism evidence="8 9">
    <name type="scientific">Methylovorus glucosotrophus (strain SIP3-4)</name>
    <dbReference type="NCBI Taxonomy" id="582744"/>
    <lineage>
        <taxon>Bacteria</taxon>
        <taxon>Pseudomonadati</taxon>
        <taxon>Pseudomonadota</taxon>
        <taxon>Betaproteobacteria</taxon>
        <taxon>Nitrosomonadales</taxon>
        <taxon>Methylophilaceae</taxon>
        <taxon>Methylovorus</taxon>
    </lineage>
</organism>
<dbReference type="GO" id="GO:0000041">
    <property type="term" value="P:transition metal ion transport"/>
    <property type="evidence" value="ECO:0007669"/>
    <property type="project" value="InterPro"/>
</dbReference>
<gene>
    <name evidence="8" type="ordered locus">Msip34_2228</name>
</gene>
<feature type="transmembrane region" description="Helical" evidence="7">
    <location>
        <begin position="70"/>
        <end position="98"/>
    </location>
</feature>
<dbReference type="eggNOG" id="COG3235">
    <property type="taxonomic scope" value="Bacteria"/>
</dbReference>
<evidence type="ECO:0000256" key="5">
    <source>
        <dbReference type="ARBA" id="ARBA00022989"/>
    </source>
</evidence>
<dbReference type="HOGENOM" id="CLU_081268_1_0_4"/>
<protein>
    <submittedName>
        <fullName evidence="8">Putative integral membrane protein</fullName>
    </submittedName>
</protein>
<evidence type="ECO:0000313" key="8">
    <source>
        <dbReference type="EMBL" id="ACT51470.1"/>
    </source>
</evidence>
<keyword evidence="4 7" id="KW-0812">Transmembrane</keyword>
<evidence type="ECO:0000313" key="9">
    <source>
        <dbReference type="Proteomes" id="UP000002743"/>
    </source>
</evidence>
<reference evidence="8 9" key="2">
    <citation type="journal article" date="2011" name="J. Bacteriol.">
        <title>Genomes of three methylotrophs from a single niche uncover genetic and metabolic divergence of Methylophilaceae.</title>
        <authorList>
            <person name="Lapidus A."/>
            <person name="Clum A."/>
            <person name="Labutti K."/>
            <person name="Kaluzhnaya M.G."/>
            <person name="Lim S."/>
            <person name="Beck D.A."/>
            <person name="Glavina Del Rio T."/>
            <person name="Nolan M."/>
            <person name="Mavromatis K."/>
            <person name="Huntemann M."/>
            <person name="Lucas S."/>
            <person name="Lidstrom M.E."/>
            <person name="Ivanova N."/>
            <person name="Chistoserdova L."/>
        </authorList>
    </citation>
    <scope>NUCLEOTIDE SEQUENCE [LARGE SCALE GENOMIC DNA]</scope>
    <source>
        <strain evidence="8 9">SIP3-4</strain>
    </source>
</reference>
<keyword evidence="5 7" id="KW-1133">Transmembrane helix</keyword>
<dbReference type="EMBL" id="CP001674">
    <property type="protein sequence ID" value="ACT51470.1"/>
    <property type="molecule type" value="Genomic_DNA"/>
</dbReference>
<dbReference type="OrthoDB" id="5297929at2"/>
<dbReference type="RefSeq" id="WP_013442952.1">
    <property type="nucleotide sequence ID" value="NC_012969.1"/>
</dbReference>
<dbReference type="GO" id="GO:0005886">
    <property type="term" value="C:plasma membrane"/>
    <property type="evidence" value="ECO:0007669"/>
    <property type="project" value="UniProtKB-SubCell"/>
</dbReference>
<dbReference type="PANTHER" id="PTHR34229:SF1">
    <property type="entry name" value="METAL TRANSPORT PROTEIN HI_1621-RELATED"/>
    <property type="match status" value="1"/>
</dbReference>
<accession>C6X7K5</accession>
<dbReference type="PANTHER" id="PTHR34229">
    <property type="entry name" value="METAL TRANSPORT PROTEIN HI_1621-RELATED"/>
    <property type="match status" value="1"/>
</dbReference>
<keyword evidence="9" id="KW-1185">Reference proteome</keyword>
<evidence type="ECO:0000256" key="2">
    <source>
        <dbReference type="ARBA" id="ARBA00022448"/>
    </source>
</evidence>
<name>C6X7K5_METGS</name>
<feature type="transmembrane region" description="Helical" evidence="7">
    <location>
        <begin position="182"/>
        <end position="204"/>
    </location>
</feature>
<feature type="transmembrane region" description="Helical" evidence="7">
    <location>
        <begin position="138"/>
        <end position="162"/>
    </location>
</feature>
<feature type="transmembrane region" description="Helical" evidence="7">
    <location>
        <begin position="39"/>
        <end position="58"/>
    </location>
</feature>
<dbReference type="AlphaFoldDB" id="C6X7K5"/>
<feature type="transmembrane region" description="Helical" evidence="7">
    <location>
        <begin position="104"/>
        <end position="126"/>
    </location>
</feature>
<evidence type="ECO:0000256" key="3">
    <source>
        <dbReference type="ARBA" id="ARBA00022475"/>
    </source>
</evidence>
<dbReference type="Pfam" id="PF01891">
    <property type="entry name" value="CbiM"/>
    <property type="match status" value="1"/>
</dbReference>
<dbReference type="Proteomes" id="UP000002743">
    <property type="component" value="Chromosome"/>
</dbReference>
<comment type="subcellular location">
    <subcellularLocation>
        <location evidence="1">Cell membrane</location>
        <topology evidence="1">Multi-pass membrane protein</topology>
    </subcellularLocation>
</comment>
<keyword evidence="2" id="KW-0813">Transport</keyword>
<dbReference type="STRING" id="582744.Msip34_2228"/>
<reference evidence="9" key="1">
    <citation type="submission" date="2009-07" db="EMBL/GenBank/DDBJ databases">
        <title>Complete sequence of chromosome of Methylovorus sp. SIP3-4.</title>
        <authorList>
            <person name="Lucas S."/>
            <person name="Copeland A."/>
            <person name="Lapidus A."/>
            <person name="Glavina del Rio T."/>
            <person name="Tice H."/>
            <person name="Bruce D."/>
            <person name="Goodwin L."/>
            <person name="Pitluck S."/>
            <person name="Clum A."/>
            <person name="Larimer F."/>
            <person name="Land M."/>
            <person name="Hauser L."/>
            <person name="Kyrpides N."/>
            <person name="Mikhailova N."/>
            <person name="Kayluzhnaya M."/>
            <person name="Chistoserdova L."/>
        </authorList>
    </citation>
    <scope>NUCLEOTIDE SEQUENCE [LARGE SCALE GENOMIC DNA]</scope>
    <source>
        <strain evidence="9">SIP3-4</strain>
    </source>
</reference>
<evidence type="ECO:0000256" key="6">
    <source>
        <dbReference type="ARBA" id="ARBA00023136"/>
    </source>
</evidence>
<evidence type="ECO:0000256" key="4">
    <source>
        <dbReference type="ARBA" id="ARBA00022692"/>
    </source>
</evidence>
<sequence length="221" mass="24554">MNFPDHLLPTELCWAANALSLAIILACVKSAPWRHLKDTSLLNVFMAGIVGLMLVWAVNAGIKPGLNFHLLGATLLSLMFGPQLAIIALALVLLGITAFGMAGWLSYGLNLMLMVVIPAMFSWGVFRWVDRKLPNHLFVYIFVVGFFCAGVAITLCGLASSFVLTESAIYKREYLGEHYLPYYIFMAWSEAMLTGMAVTLMAAFRPSWLSTFNDKRYLKTK</sequence>
<keyword evidence="6 7" id="KW-0472">Membrane</keyword>